<dbReference type="EMBL" id="CAJNRD030001119">
    <property type="protein sequence ID" value="CAG5088471.1"/>
    <property type="molecule type" value="Genomic_DNA"/>
</dbReference>
<evidence type="ECO:0000313" key="3">
    <source>
        <dbReference type="Proteomes" id="UP000786811"/>
    </source>
</evidence>
<dbReference type="OrthoDB" id="7665462at2759"/>
<protein>
    <submittedName>
        <fullName evidence="2">Uncharacterized protein</fullName>
    </submittedName>
</protein>
<keyword evidence="1" id="KW-1133">Transmembrane helix</keyword>
<evidence type="ECO:0000313" key="2">
    <source>
        <dbReference type="EMBL" id="CAG5088471.1"/>
    </source>
</evidence>
<keyword evidence="1" id="KW-0472">Membrane</keyword>
<keyword evidence="3" id="KW-1185">Reference proteome</keyword>
<accession>A0A8J2HCE1</accession>
<name>A0A8J2HCE1_COTCN</name>
<proteinExistence type="predicted"/>
<organism evidence="2 3">
    <name type="scientific">Cotesia congregata</name>
    <name type="common">Parasitoid wasp</name>
    <name type="synonym">Apanteles congregatus</name>
    <dbReference type="NCBI Taxonomy" id="51543"/>
    <lineage>
        <taxon>Eukaryota</taxon>
        <taxon>Metazoa</taxon>
        <taxon>Ecdysozoa</taxon>
        <taxon>Arthropoda</taxon>
        <taxon>Hexapoda</taxon>
        <taxon>Insecta</taxon>
        <taxon>Pterygota</taxon>
        <taxon>Neoptera</taxon>
        <taxon>Endopterygota</taxon>
        <taxon>Hymenoptera</taxon>
        <taxon>Apocrita</taxon>
        <taxon>Ichneumonoidea</taxon>
        <taxon>Braconidae</taxon>
        <taxon>Microgastrinae</taxon>
        <taxon>Cotesia</taxon>
    </lineage>
</organism>
<keyword evidence="1" id="KW-0812">Transmembrane</keyword>
<sequence>MPDSAAVYRPTTVGYSYEANGDGNESGVGVGGGVGIRNGFSRIIFRHKVSTRKWLEWVLLSVALCATLAGLTTMIVNVIASGSSLPSKVVQDNSKNGSKSDTTTKMEDVINQDPKGSLAAGASITLIGLVMGALWAWLRFFRHGGKSQRGGISRASGQMLGGLNPSTDLLVGSTSQYGPVLTEVPSQMTNKQMINETRAVPMSDQEEETHTLMPDSTAIPSAVINQSGHPTNQAG</sequence>
<feature type="transmembrane region" description="Helical" evidence="1">
    <location>
        <begin position="118"/>
        <end position="138"/>
    </location>
</feature>
<dbReference type="Proteomes" id="UP000786811">
    <property type="component" value="Unassembled WGS sequence"/>
</dbReference>
<comment type="caution">
    <text evidence="2">The sequence shown here is derived from an EMBL/GenBank/DDBJ whole genome shotgun (WGS) entry which is preliminary data.</text>
</comment>
<gene>
    <name evidence="2" type="ORF">HICCMSTLAB_LOCUS4860</name>
</gene>
<feature type="transmembrane region" description="Helical" evidence="1">
    <location>
        <begin position="54"/>
        <end position="80"/>
    </location>
</feature>
<reference evidence="2" key="1">
    <citation type="submission" date="2021-04" db="EMBL/GenBank/DDBJ databases">
        <authorList>
            <person name="Chebbi M.A.C M."/>
        </authorList>
    </citation>
    <scope>NUCLEOTIDE SEQUENCE</scope>
</reference>
<dbReference type="AlphaFoldDB" id="A0A8J2HCE1"/>
<evidence type="ECO:0000256" key="1">
    <source>
        <dbReference type="SAM" id="Phobius"/>
    </source>
</evidence>